<evidence type="ECO:0000256" key="1">
    <source>
        <dbReference type="ARBA" id="ARBA00004170"/>
    </source>
</evidence>
<dbReference type="Gene3D" id="3.90.830.10">
    <property type="entry name" value="Syntaxin Binding Protein 1, Chain A, domain 2"/>
    <property type="match status" value="1"/>
</dbReference>
<dbReference type="Pfam" id="PF00995">
    <property type="entry name" value="Sec1"/>
    <property type="match status" value="1"/>
</dbReference>
<dbReference type="InterPro" id="IPR036045">
    <property type="entry name" value="Sec1-like_sf"/>
</dbReference>
<evidence type="ECO:0000256" key="4">
    <source>
        <dbReference type="ARBA" id="ARBA00022490"/>
    </source>
</evidence>
<accession>A0A6G0TSB4</accession>
<comment type="subcellular location">
    <subcellularLocation>
        <location evidence="2">Cytoplasm</location>
    </subcellularLocation>
    <subcellularLocation>
        <location evidence="1">Membrane</location>
        <topology evidence="1">Peripheral membrane protein</topology>
    </subcellularLocation>
</comment>
<evidence type="ECO:0000313" key="9">
    <source>
        <dbReference type="Proteomes" id="UP000475862"/>
    </source>
</evidence>
<name>A0A6G0TSB4_APHGL</name>
<protein>
    <recommendedName>
        <fullName evidence="7">Protein sly1 homolog</fullName>
    </recommendedName>
</protein>
<dbReference type="GO" id="GO:0016020">
    <property type="term" value="C:membrane"/>
    <property type="evidence" value="ECO:0007669"/>
    <property type="project" value="UniProtKB-SubCell"/>
</dbReference>
<dbReference type="AlphaFoldDB" id="A0A6G0TSB4"/>
<dbReference type="SUPFAM" id="SSF56815">
    <property type="entry name" value="Sec1/munc18-like (SM) proteins"/>
    <property type="match status" value="1"/>
</dbReference>
<sequence>MTSSIRDKQIAALKQMLNLNSPEYKDNGSEPVWKVLIYDRRGQDILSPLIPIKELRECGVTLHLSIHSERDPIPDVAAIYFCMPDQDNLDRIAQDFQNNVYEKYYLNFISAICRQKLEDLASSALQTENVSHVHKIYDQYLNFISLEDELFILSNQNAQSVSYYALNRADAKDTDVEVMMDDTVDGLYSVFVTLGTLPIIRSARGNAAEMVAEKLDKKLRENLRDTRNSLFSSENSGIYNFQRPLLVVLDRNIDMATPLHHTWTYQALVHDVLKLNLNRVTVAQEQKKLKTFDLDPKDSFWITHKGSPFPTVAESIQSELEHLKNSEEEVKQLKESMGLDGESDVALAMMSDNTAKLTSAVNSLPQLLEKKRLIDMHTDLATSILSVIKSRRLDLLFEFEEKVMSQASLDKQILDIINDTEAGTPEDKMRLFIIYYIYTHSISDSDIDMYSSALEKQGCDLSPLKYIKRWKMFSNITTTTTNQYGGGTKSVNMFEKLLSHTSSFVMEGVKNLVVKRHTFPVTRIVDELLENKQSSSTSDEFRYFDPKQLRNSDGFKSKNNFSEVIVFIVGGGNYIEYQNLLEYVRNKAVSPGLPQLKIVYGSTVVNNAPEFLEQLSLLGQELQ</sequence>
<dbReference type="Proteomes" id="UP000475862">
    <property type="component" value="Unassembled WGS sequence"/>
</dbReference>
<reference evidence="8 9" key="1">
    <citation type="submission" date="2019-08" db="EMBL/GenBank/DDBJ databases">
        <title>The genome of the soybean aphid Biotype 1, its phylome, world population structure and adaptation to the North American continent.</title>
        <authorList>
            <person name="Giordano R."/>
            <person name="Donthu R.K."/>
            <person name="Hernandez A.G."/>
            <person name="Wright C.L."/>
            <person name="Zimin A.V."/>
        </authorList>
    </citation>
    <scope>NUCLEOTIDE SEQUENCE [LARGE SCALE GENOMIC DNA]</scope>
    <source>
        <tissue evidence="8">Whole aphids</tissue>
    </source>
</reference>
<evidence type="ECO:0000313" key="8">
    <source>
        <dbReference type="EMBL" id="KAE9537935.1"/>
    </source>
</evidence>
<dbReference type="GO" id="GO:0005737">
    <property type="term" value="C:cytoplasm"/>
    <property type="evidence" value="ECO:0007669"/>
    <property type="project" value="UniProtKB-SubCell"/>
</dbReference>
<comment type="caution">
    <text evidence="8">The sequence shown here is derived from an EMBL/GenBank/DDBJ whole genome shotgun (WGS) entry which is preliminary data.</text>
</comment>
<proteinExistence type="inferred from homology"/>
<keyword evidence="5" id="KW-0472">Membrane</keyword>
<organism evidence="8 9">
    <name type="scientific">Aphis glycines</name>
    <name type="common">Soybean aphid</name>
    <dbReference type="NCBI Taxonomy" id="307491"/>
    <lineage>
        <taxon>Eukaryota</taxon>
        <taxon>Metazoa</taxon>
        <taxon>Ecdysozoa</taxon>
        <taxon>Arthropoda</taxon>
        <taxon>Hexapoda</taxon>
        <taxon>Insecta</taxon>
        <taxon>Pterygota</taxon>
        <taxon>Neoptera</taxon>
        <taxon>Paraneoptera</taxon>
        <taxon>Hemiptera</taxon>
        <taxon>Sternorrhyncha</taxon>
        <taxon>Aphidomorpha</taxon>
        <taxon>Aphidoidea</taxon>
        <taxon>Aphididae</taxon>
        <taxon>Aphidini</taxon>
        <taxon>Aphis</taxon>
        <taxon>Aphis</taxon>
    </lineage>
</organism>
<comment type="similarity">
    <text evidence="3">Belongs to the STXBP/unc-18/SEC1 family.</text>
</comment>
<evidence type="ECO:0000256" key="7">
    <source>
        <dbReference type="ARBA" id="ARBA00073989"/>
    </source>
</evidence>
<keyword evidence="4" id="KW-0963">Cytoplasm</keyword>
<evidence type="ECO:0000256" key="3">
    <source>
        <dbReference type="ARBA" id="ARBA00009884"/>
    </source>
</evidence>
<dbReference type="InterPro" id="IPR027482">
    <property type="entry name" value="Sec1-like_dom2"/>
</dbReference>
<dbReference type="Gene3D" id="1.25.40.60">
    <property type="match status" value="1"/>
</dbReference>
<dbReference type="InterPro" id="IPR043154">
    <property type="entry name" value="Sec-1-like_dom1"/>
</dbReference>
<dbReference type="FunFam" id="3.40.50.2060:FF:000002">
    <property type="entry name" value="sec1 family domain-containing protein 1"/>
    <property type="match status" value="1"/>
</dbReference>
<dbReference type="InterPro" id="IPR001619">
    <property type="entry name" value="Sec1-like"/>
</dbReference>
<dbReference type="PANTHER" id="PTHR11679">
    <property type="entry name" value="VESICLE PROTEIN SORTING-ASSOCIATED"/>
    <property type="match status" value="1"/>
</dbReference>
<gene>
    <name evidence="8" type="ORF">AGLY_005907</name>
</gene>
<dbReference type="GO" id="GO:0016192">
    <property type="term" value="P:vesicle-mediated transport"/>
    <property type="evidence" value="ECO:0007669"/>
    <property type="project" value="InterPro"/>
</dbReference>
<evidence type="ECO:0000256" key="5">
    <source>
        <dbReference type="ARBA" id="ARBA00023136"/>
    </source>
</evidence>
<dbReference type="PIRSF" id="PIRSF005715">
    <property type="entry name" value="VPS45_Sec1"/>
    <property type="match status" value="1"/>
</dbReference>
<dbReference type="FunFam" id="1.25.40.60:FF:000002">
    <property type="entry name" value="Sec1 family domain containing 1"/>
    <property type="match status" value="1"/>
</dbReference>
<dbReference type="InterPro" id="IPR043127">
    <property type="entry name" value="Sec-1-like_dom3a"/>
</dbReference>
<keyword evidence="9" id="KW-1185">Reference proteome</keyword>
<evidence type="ECO:0000256" key="6">
    <source>
        <dbReference type="ARBA" id="ARBA00056448"/>
    </source>
</evidence>
<dbReference type="Gene3D" id="3.40.50.2060">
    <property type="match status" value="1"/>
</dbReference>
<evidence type="ECO:0000256" key="2">
    <source>
        <dbReference type="ARBA" id="ARBA00004496"/>
    </source>
</evidence>
<dbReference type="EMBL" id="VYZN01000017">
    <property type="protein sequence ID" value="KAE9537935.1"/>
    <property type="molecule type" value="Genomic_DNA"/>
</dbReference>
<dbReference type="Gene3D" id="3.40.50.1910">
    <property type="match status" value="1"/>
</dbReference>
<dbReference type="OrthoDB" id="10251230at2759"/>
<comment type="function">
    <text evidence="6">Non-vital for development.</text>
</comment>